<dbReference type="OrthoDB" id="9793489at2"/>
<dbReference type="AlphaFoldDB" id="A0A085BK25"/>
<protein>
    <submittedName>
        <fullName evidence="1">Uncharacterized protein</fullName>
    </submittedName>
</protein>
<sequence length="62" mass="6952">MIIARFFHELGKQLSTVNPVNHGESKMKNEKLTVYLKNGRDANYEAILVSETGEESTNTLLA</sequence>
<comment type="caution">
    <text evidence="1">The sequence shown here is derived from an EMBL/GenBank/DDBJ whole genome shotgun (WGS) entry which is preliminary data.</text>
</comment>
<proteinExistence type="predicted"/>
<gene>
    <name evidence="1" type="ORF">IO89_07165</name>
</gene>
<dbReference type="STRING" id="421072.SAMN04488097_3353"/>
<dbReference type="Proteomes" id="UP000028623">
    <property type="component" value="Unassembled WGS sequence"/>
</dbReference>
<keyword evidence="2" id="KW-1185">Reference proteome</keyword>
<reference evidence="1 2" key="1">
    <citation type="submission" date="2014-07" db="EMBL/GenBank/DDBJ databases">
        <title>Epilithonimonas lactis LMG 22401 Genome.</title>
        <authorList>
            <person name="Pipes S.E."/>
            <person name="Stropko S.J."/>
        </authorList>
    </citation>
    <scope>NUCLEOTIDE SEQUENCE [LARGE SCALE GENOMIC DNA]</scope>
    <source>
        <strain evidence="1 2">LMG 24401</strain>
    </source>
</reference>
<name>A0A085BK25_9FLAO</name>
<evidence type="ECO:0000313" key="2">
    <source>
        <dbReference type="Proteomes" id="UP000028623"/>
    </source>
</evidence>
<dbReference type="EMBL" id="JPLY01000002">
    <property type="protein sequence ID" value="KFC22820.1"/>
    <property type="molecule type" value="Genomic_DNA"/>
</dbReference>
<accession>A0A085BK25</accession>
<organism evidence="1 2">
    <name type="scientific">Epilithonimonas lactis</name>
    <dbReference type="NCBI Taxonomy" id="421072"/>
    <lineage>
        <taxon>Bacteria</taxon>
        <taxon>Pseudomonadati</taxon>
        <taxon>Bacteroidota</taxon>
        <taxon>Flavobacteriia</taxon>
        <taxon>Flavobacteriales</taxon>
        <taxon>Weeksellaceae</taxon>
        <taxon>Chryseobacterium group</taxon>
        <taxon>Epilithonimonas</taxon>
    </lineage>
</organism>
<evidence type="ECO:0000313" key="1">
    <source>
        <dbReference type="EMBL" id="KFC22820.1"/>
    </source>
</evidence>
<dbReference type="RefSeq" id="WP_034974823.1">
    <property type="nucleotide sequence ID" value="NZ_FOFI01000004.1"/>
</dbReference>